<dbReference type="PANTHER" id="PTHR22904:SF523">
    <property type="entry name" value="STRESS-INDUCED-PHOSPHOPROTEIN 1"/>
    <property type="match status" value="1"/>
</dbReference>
<dbReference type="InterPro" id="IPR041243">
    <property type="entry name" value="STI1/HOP_DP"/>
</dbReference>
<dbReference type="SMART" id="SM00028">
    <property type="entry name" value="TPR"/>
    <property type="match status" value="9"/>
</dbReference>
<dbReference type="EMBL" id="JAEUBG010001381">
    <property type="protein sequence ID" value="KAH3686488.1"/>
    <property type="molecule type" value="Genomic_DNA"/>
</dbReference>
<evidence type="ECO:0000256" key="3">
    <source>
        <dbReference type="ARBA" id="ARBA00022737"/>
    </source>
</evidence>
<feature type="repeat" description="TPR" evidence="6">
    <location>
        <begin position="3"/>
        <end position="36"/>
    </location>
</feature>
<proteinExistence type="predicted"/>
<feature type="repeat" description="TPR" evidence="6">
    <location>
        <begin position="72"/>
        <end position="105"/>
    </location>
</feature>
<dbReference type="InterPro" id="IPR011990">
    <property type="entry name" value="TPR-like_helical_dom_sf"/>
</dbReference>
<evidence type="ECO:0000313" key="10">
    <source>
        <dbReference type="Proteomes" id="UP000774326"/>
    </source>
</evidence>
<protein>
    <recommendedName>
        <fullName evidence="8">STI1 domain-containing protein</fullName>
    </recommendedName>
</protein>
<dbReference type="InterPro" id="IPR019734">
    <property type="entry name" value="TPR_rpt"/>
</dbReference>
<evidence type="ECO:0000259" key="8">
    <source>
        <dbReference type="SMART" id="SM00727"/>
    </source>
</evidence>
<evidence type="ECO:0000313" key="9">
    <source>
        <dbReference type="EMBL" id="KAH3686488.1"/>
    </source>
</evidence>
<dbReference type="Pfam" id="PF17830">
    <property type="entry name" value="STI1-HOP_DP"/>
    <property type="match status" value="2"/>
</dbReference>
<gene>
    <name evidence="9" type="ORF">WICPIJ_002527</name>
</gene>
<dbReference type="FunFam" id="1.25.40.10:FF:000010">
    <property type="entry name" value="Stress-induced phosphoprotein 1"/>
    <property type="match status" value="1"/>
</dbReference>
<dbReference type="OrthoDB" id="2423701at2759"/>
<feature type="domain" description="STI1" evidence="8">
    <location>
        <begin position="137"/>
        <end position="176"/>
    </location>
</feature>
<dbReference type="Pfam" id="PF13424">
    <property type="entry name" value="TPR_12"/>
    <property type="match status" value="1"/>
</dbReference>
<comment type="caution">
    <text evidence="9">The sequence shown here is derived from an EMBL/GenBank/DDBJ whole genome shotgun (WGS) entry which is preliminary data.</text>
</comment>
<dbReference type="FunFam" id="1.25.40.10:FF:000020">
    <property type="entry name" value="Stress-induced phosphoprotein 1"/>
    <property type="match status" value="1"/>
</dbReference>
<organism evidence="9 10">
    <name type="scientific">Wickerhamomyces pijperi</name>
    <name type="common">Yeast</name>
    <name type="synonym">Pichia pijperi</name>
    <dbReference type="NCBI Taxonomy" id="599730"/>
    <lineage>
        <taxon>Eukaryota</taxon>
        <taxon>Fungi</taxon>
        <taxon>Dikarya</taxon>
        <taxon>Ascomycota</taxon>
        <taxon>Saccharomycotina</taxon>
        <taxon>Saccharomycetes</taxon>
        <taxon>Phaffomycetales</taxon>
        <taxon>Wickerhamomycetaceae</taxon>
        <taxon>Wickerhamomyces</taxon>
    </lineage>
</organism>
<feature type="domain" description="STI1" evidence="8">
    <location>
        <begin position="532"/>
        <end position="571"/>
    </location>
</feature>
<comment type="subunit">
    <text evidence="5">Part of a larger complex that includes HSP70, HSP90, and immunophilins.</text>
</comment>
<dbReference type="GO" id="GO:0051879">
    <property type="term" value="F:Hsp90 protein binding"/>
    <property type="evidence" value="ECO:0007669"/>
    <property type="project" value="TreeGrafter"/>
</dbReference>
<dbReference type="Gene3D" id="1.25.40.10">
    <property type="entry name" value="Tetratricopeptide repeat domain"/>
    <property type="match status" value="3"/>
</dbReference>
<keyword evidence="10" id="KW-1185">Reference proteome</keyword>
<dbReference type="SMART" id="SM00727">
    <property type="entry name" value="STI1"/>
    <property type="match status" value="2"/>
</dbReference>
<feature type="repeat" description="TPR" evidence="6">
    <location>
        <begin position="38"/>
        <end position="71"/>
    </location>
</feature>
<dbReference type="InterPro" id="IPR058209">
    <property type="entry name" value="TPR_BSK1_C"/>
</dbReference>
<feature type="compositionally biased region" description="Low complexity" evidence="7">
    <location>
        <begin position="201"/>
        <end position="229"/>
    </location>
</feature>
<dbReference type="GO" id="GO:0005737">
    <property type="term" value="C:cytoplasm"/>
    <property type="evidence" value="ECO:0007669"/>
    <property type="project" value="UniProtKB-SubCell"/>
</dbReference>
<feature type="repeat" description="TPR" evidence="6">
    <location>
        <begin position="331"/>
        <end position="364"/>
    </location>
</feature>
<dbReference type="AlphaFoldDB" id="A0A9P8Q9G2"/>
<dbReference type="GO" id="GO:0042030">
    <property type="term" value="F:ATPase inhibitor activity"/>
    <property type="evidence" value="ECO:0007669"/>
    <property type="project" value="UniProtKB-ARBA"/>
</dbReference>
<feature type="repeat" description="TPR" evidence="6">
    <location>
        <begin position="257"/>
        <end position="290"/>
    </location>
</feature>
<evidence type="ECO:0000256" key="1">
    <source>
        <dbReference type="ARBA" id="ARBA00004496"/>
    </source>
</evidence>
<feature type="repeat" description="TPR" evidence="6">
    <location>
        <begin position="391"/>
        <end position="424"/>
    </location>
</feature>
<name>A0A9P8Q9G2_WICPI</name>
<evidence type="ECO:0000256" key="4">
    <source>
        <dbReference type="ARBA" id="ARBA00022803"/>
    </source>
</evidence>
<dbReference type="Pfam" id="PF13432">
    <property type="entry name" value="TPR_16"/>
    <property type="match status" value="1"/>
</dbReference>
<dbReference type="PROSITE" id="PS50005">
    <property type="entry name" value="TPR"/>
    <property type="match status" value="6"/>
</dbReference>
<keyword evidence="2" id="KW-0963">Cytoplasm</keyword>
<dbReference type="SUPFAM" id="SSF48452">
    <property type="entry name" value="TPR-like"/>
    <property type="match status" value="3"/>
</dbReference>
<evidence type="ECO:0000256" key="6">
    <source>
        <dbReference type="PROSITE-ProRule" id="PRU00339"/>
    </source>
</evidence>
<reference evidence="9" key="2">
    <citation type="submission" date="2021-01" db="EMBL/GenBank/DDBJ databases">
        <authorList>
            <person name="Schikora-Tamarit M.A."/>
        </authorList>
    </citation>
    <scope>NUCLEOTIDE SEQUENCE</scope>
    <source>
        <strain evidence="9">CBS2887</strain>
    </source>
</reference>
<evidence type="ECO:0000256" key="7">
    <source>
        <dbReference type="SAM" id="MobiDB-lite"/>
    </source>
</evidence>
<dbReference type="Gene3D" id="1.10.260.100">
    <property type="match status" value="2"/>
</dbReference>
<dbReference type="FunFam" id="1.10.260.100:FF:000002">
    <property type="entry name" value="Stress-induced-phosphoprotein 1 (Hsp70/Hsp90-organizing)"/>
    <property type="match status" value="1"/>
</dbReference>
<comment type="subcellular location">
    <subcellularLocation>
        <location evidence="1">Cytoplasm</location>
    </subcellularLocation>
</comment>
<dbReference type="Pfam" id="PF25575">
    <property type="entry name" value="TPR_BSK1_C"/>
    <property type="match status" value="1"/>
</dbReference>
<keyword evidence="4 6" id="KW-0802">TPR repeat</keyword>
<keyword evidence="3" id="KW-0677">Repeat</keyword>
<dbReference type="PANTHER" id="PTHR22904">
    <property type="entry name" value="TPR REPEAT CONTAINING PROTEIN"/>
    <property type="match status" value="1"/>
</dbReference>
<dbReference type="Proteomes" id="UP000774326">
    <property type="component" value="Unassembled WGS sequence"/>
</dbReference>
<reference evidence="9" key="1">
    <citation type="journal article" date="2021" name="Open Biol.">
        <title>Shared evolutionary footprints suggest mitochondrial oxidative damage underlies multiple complex I losses in fungi.</title>
        <authorList>
            <person name="Schikora-Tamarit M.A."/>
            <person name="Marcet-Houben M."/>
            <person name="Nosek J."/>
            <person name="Gabaldon T."/>
        </authorList>
    </citation>
    <scope>NUCLEOTIDE SEQUENCE</scope>
    <source>
        <strain evidence="9">CBS2887</strain>
    </source>
</reference>
<evidence type="ECO:0000256" key="5">
    <source>
        <dbReference type="ARBA" id="ARBA00064323"/>
    </source>
</evidence>
<sequence length="583" mass="64601">MSADEYKAQGNAAFVAKDFTKAVEFFTKAIEASPSANHALYSNRSGAYTSLKQFDKALEDALKTIEINPTWAKGYNRAGAAYYGLGEFLKSKEYYEKTLEIDPSNAQAKSEISKIEQYVGNSAEQEQANDLFKIFNDPNLIEKLKRNPQTAELMKDPALVDKVIRFKSNPQAFSQEFLQDPRLMTVFAALMGINLNDDSPVAPGASSSAAPEPATATPATSTSSEPAAEPTKDTEGDVEVKDAEPEVTEDASSKALADESKAEGNKLYKQRQFDAAIELYNKAYSIYPDVTYLNNRAAAEFEKGDYETTIATCEDAIAKGREIRTDYKVIAKSYARIGSSYLKLENYEQAIKFFEKSLTEHRTPDVLTKLRSTQKLIKEAEAKSYIDPAKAEEARLQGRDFFTKGDWPSAVKAYDEMIKRAPEDARGYSNRAAALAKLMSFPEAVKDAETAIKIDPTFIRAYIRKASAEIAMKSFSEALETLDIARTKDTELNNGANAKEIDSLYSKAYSQRFSTDNANETPEETLARVSRDPEVAAILQDPIMNSILGQARDDPRALQEHMKNPEIAKKVNILIAAGVIRTR</sequence>
<evidence type="ECO:0000256" key="2">
    <source>
        <dbReference type="ARBA" id="ARBA00022490"/>
    </source>
</evidence>
<feature type="region of interest" description="Disordered" evidence="7">
    <location>
        <begin position="201"/>
        <end position="261"/>
    </location>
</feature>
<dbReference type="PROSITE" id="PS50293">
    <property type="entry name" value="TPR_REGION"/>
    <property type="match status" value="2"/>
</dbReference>
<accession>A0A9P8Q9G2</accession>
<dbReference type="InterPro" id="IPR006636">
    <property type="entry name" value="STI1_HS-bd"/>
</dbReference>
<feature type="compositionally biased region" description="Basic and acidic residues" evidence="7">
    <location>
        <begin position="230"/>
        <end position="244"/>
    </location>
</feature>
<dbReference type="FunFam" id="1.10.260.100:FF:000004">
    <property type="entry name" value="Putative stress-induced-phosphoprotein 1"/>
    <property type="match status" value="1"/>
</dbReference>